<dbReference type="EMBL" id="VCHX02000147">
    <property type="protein sequence ID" value="TPQ20084.1"/>
    <property type="molecule type" value="Genomic_DNA"/>
</dbReference>
<keyword evidence="2" id="KW-1185">Reference proteome</keyword>
<dbReference type="RefSeq" id="WP_140935931.1">
    <property type="nucleotide sequence ID" value="NZ_QXMJ01000147.1"/>
</dbReference>
<reference evidence="1 2" key="1">
    <citation type="submission" date="2019-06" db="EMBL/GenBank/DDBJ databases">
        <title>Streptomyces sporangiiformans sp. nov., a novel actinomycete isolated from soil in Mount Song.</title>
        <authorList>
            <person name="Han L."/>
        </authorList>
    </citation>
    <scope>NUCLEOTIDE SEQUENCE [LARGE SCALE GENOMIC DNA]</scope>
    <source>
        <strain evidence="1 2">NEAU-SSA 1</strain>
    </source>
</reference>
<dbReference type="AlphaFoldDB" id="A0A505D8R3"/>
<organism evidence="1 2">
    <name type="scientific">Streptomyces sporangiiformans</name>
    <dbReference type="NCBI Taxonomy" id="2315329"/>
    <lineage>
        <taxon>Bacteria</taxon>
        <taxon>Bacillati</taxon>
        <taxon>Actinomycetota</taxon>
        <taxon>Actinomycetes</taxon>
        <taxon>Kitasatosporales</taxon>
        <taxon>Streptomycetaceae</taxon>
        <taxon>Streptomyces</taxon>
    </lineage>
</organism>
<accession>A0A505D8R3</accession>
<evidence type="ECO:0000313" key="2">
    <source>
        <dbReference type="Proteomes" id="UP000317378"/>
    </source>
</evidence>
<feature type="non-terminal residue" evidence="1">
    <location>
        <position position="148"/>
    </location>
</feature>
<gene>
    <name evidence="1" type="ORF">FGD71_022675</name>
</gene>
<dbReference type="SUPFAM" id="SSF47336">
    <property type="entry name" value="ACP-like"/>
    <property type="match status" value="1"/>
</dbReference>
<dbReference type="Proteomes" id="UP000317378">
    <property type="component" value="Unassembled WGS sequence"/>
</dbReference>
<name>A0A505D8R3_9ACTN</name>
<dbReference type="InterPro" id="IPR036736">
    <property type="entry name" value="ACP-like_sf"/>
</dbReference>
<evidence type="ECO:0000313" key="1">
    <source>
        <dbReference type="EMBL" id="TPQ20084.1"/>
    </source>
</evidence>
<proteinExistence type="predicted"/>
<protein>
    <submittedName>
        <fullName evidence="1">Uncharacterized protein</fullName>
    </submittedName>
</protein>
<comment type="caution">
    <text evidence="1">The sequence shown here is derived from an EMBL/GenBank/DDBJ whole genome shotgun (WGS) entry which is preliminary data.</text>
</comment>
<sequence length="148" mass="16009">MDAASFPTPTGLDLTDPEFVELLLREENIARRRDLLSGALLSFLVRTGSLDRGADIETTTALESLVAVELNAVVEARLGVELGLQELRRALSARQLAERILELLEDASAPLTGNVVAPDDEARFEPFGLTDLQQAYLLGRGGFFALGN</sequence>